<name>A0ABR6XK04_9BURK</name>
<evidence type="ECO:0000313" key="5">
    <source>
        <dbReference type="Proteomes" id="UP000637632"/>
    </source>
</evidence>
<evidence type="ECO:0000256" key="2">
    <source>
        <dbReference type="ARBA" id="ARBA00023315"/>
    </source>
</evidence>
<dbReference type="PANTHER" id="PTHR43877">
    <property type="entry name" value="AMINOALKYLPHOSPHONATE N-ACETYLTRANSFERASE-RELATED-RELATED"/>
    <property type="match status" value="1"/>
</dbReference>
<dbReference type="Pfam" id="PF00583">
    <property type="entry name" value="Acetyltransf_1"/>
    <property type="match status" value="1"/>
</dbReference>
<organism evidence="4 5">
    <name type="scientific">Undibacterium aquatile</name>
    <dbReference type="NCBI Taxonomy" id="1537398"/>
    <lineage>
        <taxon>Bacteria</taxon>
        <taxon>Pseudomonadati</taxon>
        <taxon>Pseudomonadota</taxon>
        <taxon>Betaproteobacteria</taxon>
        <taxon>Burkholderiales</taxon>
        <taxon>Oxalobacteraceae</taxon>
        <taxon>Undibacterium</taxon>
    </lineage>
</organism>
<feature type="domain" description="N-acetyltransferase" evidence="3">
    <location>
        <begin position="2"/>
        <end position="162"/>
    </location>
</feature>
<keyword evidence="5" id="KW-1185">Reference proteome</keyword>
<dbReference type="PROSITE" id="PS51186">
    <property type="entry name" value="GNAT"/>
    <property type="match status" value="1"/>
</dbReference>
<keyword evidence="2" id="KW-0012">Acyltransferase</keyword>
<reference evidence="4 5" key="1">
    <citation type="submission" date="2020-08" db="EMBL/GenBank/DDBJ databases">
        <title>Novel species isolated from subtropical streams in China.</title>
        <authorList>
            <person name="Lu H."/>
        </authorList>
    </citation>
    <scope>NUCLEOTIDE SEQUENCE [LARGE SCALE GENOMIC DNA]</scope>
    <source>
        <strain evidence="4 5">CCTCC AB 2015119</strain>
    </source>
</reference>
<evidence type="ECO:0000256" key="1">
    <source>
        <dbReference type="ARBA" id="ARBA00022679"/>
    </source>
</evidence>
<keyword evidence="1" id="KW-0808">Transferase</keyword>
<comment type="caution">
    <text evidence="4">The sequence shown here is derived from an EMBL/GenBank/DDBJ whole genome shotgun (WGS) entry which is preliminary data.</text>
</comment>
<evidence type="ECO:0000259" key="3">
    <source>
        <dbReference type="PROSITE" id="PS51186"/>
    </source>
</evidence>
<dbReference type="InterPro" id="IPR050832">
    <property type="entry name" value="Bact_Acetyltransf"/>
</dbReference>
<dbReference type="Proteomes" id="UP000637632">
    <property type="component" value="Unassembled WGS sequence"/>
</dbReference>
<dbReference type="RefSeq" id="WP_190481310.1">
    <property type="nucleotide sequence ID" value="NZ_JACOFT010000009.1"/>
</dbReference>
<dbReference type="EMBL" id="JACOFT010000009">
    <property type="protein sequence ID" value="MBC3813228.1"/>
    <property type="molecule type" value="Genomic_DNA"/>
</dbReference>
<proteinExistence type="predicted"/>
<dbReference type="InterPro" id="IPR016181">
    <property type="entry name" value="Acyl_CoA_acyltransferase"/>
</dbReference>
<accession>A0ABR6XK04</accession>
<gene>
    <name evidence="4" type="ORF">H8K26_17445</name>
</gene>
<dbReference type="InterPro" id="IPR000182">
    <property type="entry name" value="GNAT_dom"/>
</dbReference>
<dbReference type="SUPFAM" id="SSF55729">
    <property type="entry name" value="Acyl-CoA N-acyltransferases (Nat)"/>
    <property type="match status" value="1"/>
</dbReference>
<evidence type="ECO:0000313" key="4">
    <source>
        <dbReference type="EMBL" id="MBC3813228.1"/>
    </source>
</evidence>
<dbReference type="CDD" id="cd04301">
    <property type="entry name" value="NAT_SF"/>
    <property type="match status" value="1"/>
</dbReference>
<protein>
    <submittedName>
        <fullName evidence="4">GNAT family N-acetyltransferase</fullName>
    </submittedName>
</protein>
<dbReference type="Gene3D" id="3.40.630.30">
    <property type="match status" value="1"/>
</dbReference>
<sequence length="162" mass="17654">MHPCRPAIAADVSALCELEKELNRTHYEAAPSVFRAPEAITGAHDTWLALLAKPNAACFVVEVDQTVAGYCTVEVIDETHPLAQPVRYARLGVICVSPSFRHQGIARSLLATAEAWSAQHSANEMRLTVWQFNQPAASLYESAGFATRSFTMSKPIDPANSE</sequence>